<name>A0A1C7MX59_9FUNG</name>
<keyword evidence="5" id="KW-1185">Reference proteome</keyword>
<dbReference type="SUPFAM" id="SSF57756">
    <property type="entry name" value="Retrovirus zinc finger-like domains"/>
    <property type="match status" value="1"/>
</dbReference>
<feature type="domain" description="CCHC-type" evidence="3">
    <location>
        <begin position="107"/>
        <end position="122"/>
    </location>
</feature>
<dbReference type="InParanoid" id="A0A1C7MX59"/>
<accession>A0A1C7MX59</accession>
<dbReference type="GO" id="GO:0003824">
    <property type="term" value="F:catalytic activity"/>
    <property type="evidence" value="ECO:0007669"/>
    <property type="project" value="InterPro"/>
</dbReference>
<feature type="region of interest" description="Disordered" evidence="2">
    <location>
        <begin position="143"/>
        <end position="188"/>
    </location>
</feature>
<feature type="compositionally biased region" description="Basic and acidic residues" evidence="2">
    <location>
        <begin position="143"/>
        <end position="155"/>
    </location>
</feature>
<organism evidence="4 5">
    <name type="scientific">Choanephora cucurbitarum</name>
    <dbReference type="NCBI Taxonomy" id="101091"/>
    <lineage>
        <taxon>Eukaryota</taxon>
        <taxon>Fungi</taxon>
        <taxon>Fungi incertae sedis</taxon>
        <taxon>Mucoromycota</taxon>
        <taxon>Mucoromycotina</taxon>
        <taxon>Mucoromycetes</taxon>
        <taxon>Mucorales</taxon>
        <taxon>Mucorineae</taxon>
        <taxon>Choanephoraceae</taxon>
        <taxon>Choanephoroideae</taxon>
        <taxon>Choanephora</taxon>
    </lineage>
</organism>
<dbReference type="Pfam" id="PF03372">
    <property type="entry name" value="Exo_endo_phos"/>
    <property type="match status" value="1"/>
</dbReference>
<evidence type="ECO:0000313" key="5">
    <source>
        <dbReference type="Proteomes" id="UP000093000"/>
    </source>
</evidence>
<sequence>TLIKGYRSLPADAKIARVKVERLPLIHSLRLREQMVERFSHFGEVLDAGLHMDGSVFYGQGYVVLNLNKPHATEPQILSRIVDWGDKDRDLLLTWDEMPPFCLYRQCFNCNERGHISRDCPRRGHGLAHPPNKRVVVGQAKLDLPRPKVTAETKETSSSARTSSFKRRQPAVTASPAPSLAELTNRGQKRVGEAAKVIEEDHDGMEVYIEGSDDEATSVTMFEQQHSSEATHQMDEGNRMYEDALRHDDSSSSQPVKTNDSTKRSLFFRFLRSTQTDIFCFQETHAKTASSKSTLDMMLQSHSSLWNEHCGIVSFNPLYIAQPHGEIVASDARFILAFVGNTNNPTSPLMHILNIYAPATRQARLAFFRDLASNLSLMSLLHSLTTPIIIVGDFNYDLHQQNTIDSSWSKLLSGAFHDCFDHMRLPTFVSTTGSRSLLDYIFCSSTFSDNVVSMSHSFVNYSWTDHALLSISYRISCETMGKGSWKGNPFLAKLPSYREGLTSHIQNYVQSERLLDPHQQRSTQTIWDQLKAQVKQYTRSFQLNRLNWQKKSLKRLQSKRNRILRDYKNTAILSSLLPTVEALIGDLQSEIASIDQLKAGKSWRENGEKSAGYLKRIASSRTTQRMILTLHDPQTEKLVTTTEQKTRVVVDFYNSLYHPDRIHLNDVNALLDSLFSYADDTLVFLRDQHDLLRLRAHLDSYCQASNAKINLSKVRAISLSGRNLNDQWLPHLDHLGIHKIWNSSDTDPVIYLGYPLIQSITQRDTFFSSFIGSIATIAASHASRNLSVLGPATVANALILSKCWYILSVTPITKAILLSIQLVVSSFVSRGIFPRLSWVSMAAPRKHGGLGII</sequence>
<gene>
    <name evidence="4" type="ORF">A0J61_10534</name>
</gene>
<dbReference type="Proteomes" id="UP000093000">
    <property type="component" value="Unassembled WGS sequence"/>
</dbReference>
<feature type="non-terminal residue" evidence="4">
    <location>
        <position position="1"/>
    </location>
</feature>
<feature type="non-terminal residue" evidence="4">
    <location>
        <position position="853"/>
    </location>
</feature>
<dbReference type="InterPro" id="IPR036875">
    <property type="entry name" value="Znf_CCHC_sf"/>
</dbReference>
<keyword evidence="1" id="KW-0479">Metal-binding</keyword>
<dbReference type="SMART" id="SM00343">
    <property type="entry name" value="ZnF_C2HC"/>
    <property type="match status" value="1"/>
</dbReference>
<proteinExistence type="predicted"/>
<dbReference type="InterPro" id="IPR001878">
    <property type="entry name" value="Znf_CCHC"/>
</dbReference>
<protein>
    <recommendedName>
        <fullName evidence="3">CCHC-type domain-containing protein</fullName>
    </recommendedName>
</protein>
<dbReference type="GO" id="GO:0008270">
    <property type="term" value="F:zinc ion binding"/>
    <property type="evidence" value="ECO:0007669"/>
    <property type="project" value="UniProtKB-KW"/>
</dbReference>
<keyword evidence="1" id="KW-0862">Zinc</keyword>
<dbReference type="OrthoDB" id="2228125at2759"/>
<keyword evidence="1" id="KW-0863">Zinc-finger</keyword>
<evidence type="ECO:0000313" key="4">
    <source>
        <dbReference type="EMBL" id="OBZ81417.1"/>
    </source>
</evidence>
<dbReference type="InterPro" id="IPR036691">
    <property type="entry name" value="Endo/exonu/phosph_ase_sf"/>
</dbReference>
<comment type="caution">
    <text evidence="4">The sequence shown here is derived from an EMBL/GenBank/DDBJ whole genome shotgun (WGS) entry which is preliminary data.</text>
</comment>
<dbReference type="SUPFAM" id="SSF56219">
    <property type="entry name" value="DNase I-like"/>
    <property type="match status" value="1"/>
</dbReference>
<evidence type="ECO:0000256" key="2">
    <source>
        <dbReference type="SAM" id="MobiDB-lite"/>
    </source>
</evidence>
<reference evidence="4 5" key="1">
    <citation type="submission" date="2016-03" db="EMBL/GenBank/DDBJ databases">
        <title>Choanephora cucurbitarum.</title>
        <authorList>
            <person name="Min B."/>
            <person name="Park H."/>
            <person name="Park J.-H."/>
            <person name="Shin H.-D."/>
            <person name="Choi I.-G."/>
        </authorList>
    </citation>
    <scope>NUCLEOTIDE SEQUENCE [LARGE SCALE GENOMIC DNA]</scope>
    <source>
        <strain evidence="4 5">KUS-F28377</strain>
    </source>
</reference>
<dbReference type="Gene3D" id="4.10.60.10">
    <property type="entry name" value="Zinc finger, CCHC-type"/>
    <property type="match status" value="1"/>
</dbReference>
<evidence type="ECO:0000256" key="1">
    <source>
        <dbReference type="PROSITE-ProRule" id="PRU00047"/>
    </source>
</evidence>
<evidence type="ECO:0000259" key="3">
    <source>
        <dbReference type="PROSITE" id="PS50158"/>
    </source>
</evidence>
<dbReference type="Gene3D" id="3.60.10.10">
    <property type="entry name" value="Endonuclease/exonuclease/phosphatase"/>
    <property type="match status" value="1"/>
</dbReference>
<dbReference type="Pfam" id="PF00098">
    <property type="entry name" value="zf-CCHC"/>
    <property type="match status" value="1"/>
</dbReference>
<dbReference type="PROSITE" id="PS50158">
    <property type="entry name" value="ZF_CCHC"/>
    <property type="match status" value="1"/>
</dbReference>
<dbReference type="GO" id="GO:0003676">
    <property type="term" value="F:nucleic acid binding"/>
    <property type="evidence" value="ECO:0007669"/>
    <property type="project" value="InterPro"/>
</dbReference>
<dbReference type="InterPro" id="IPR005135">
    <property type="entry name" value="Endo/exonuclease/phosphatase"/>
</dbReference>
<dbReference type="EMBL" id="LUGH01001221">
    <property type="protein sequence ID" value="OBZ81417.1"/>
    <property type="molecule type" value="Genomic_DNA"/>
</dbReference>
<dbReference type="AlphaFoldDB" id="A0A1C7MX59"/>